<keyword evidence="3" id="KW-0540">Nuclease</keyword>
<evidence type="ECO:0000259" key="9">
    <source>
        <dbReference type="Pfam" id="PF17768"/>
    </source>
</evidence>
<evidence type="ECO:0000256" key="3">
    <source>
        <dbReference type="ARBA" id="ARBA00022722"/>
    </source>
</evidence>
<dbReference type="EMBL" id="JARQBJ010000005">
    <property type="protein sequence ID" value="MDT2810994.1"/>
    <property type="molecule type" value="Genomic_DNA"/>
</dbReference>
<evidence type="ECO:0000313" key="10">
    <source>
        <dbReference type="EMBL" id="MDT2810994.1"/>
    </source>
</evidence>
<dbReference type="RefSeq" id="WP_270597775.1">
    <property type="nucleotide sequence ID" value="NZ_JAQESC010000004.1"/>
</dbReference>
<dbReference type="Pfam" id="PF01368">
    <property type="entry name" value="DHH"/>
    <property type="match status" value="1"/>
</dbReference>
<evidence type="ECO:0000256" key="2">
    <source>
        <dbReference type="ARBA" id="ARBA00019841"/>
    </source>
</evidence>
<dbReference type="AlphaFoldDB" id="A0AAW8U190"/>
<feature type="domain" description="DDH" evidence="6">
    <location>
        <begin position="84"/>
        <end position="228"/>
    </location>
</feature>
<feature type="domain" description="Single-stranded-DNA-specific exonuclease RecJ C-terminal" evidence="8">
    <location>
        <begin position="565"/>
        <end position="759"/>
    </location>
</feature>
<evidence type="ECO:0000259" key="6">
    <source>
        <dbReference type="Pfam" id="PF01368"/>
    </source>
</evidence>
<reference evidence="10" key="1">
    <citation type="submission" date="2023-03" db="EMBL/GenBank/DDBJ databases">
        <authorList>
            <person name="Shen W."/>
            <person name="Cai J."/>
        </authorList>
    </citation>
    <scope>NUCLEOTIDE SEQUENCE</scope>
    <source>
        <strain evidence="10">B226-2</strain>
    </source>
</reference>
<comment type="caution">
    <text evidence="10">The sequence shown here is derived from an EMBL/GenBank/DDBJ whole genome shotgun (WGS) entry which is preliminary data.</text>
</comment>
<dbReference type="InterPro" id="IPR038763">
    <property type="entry name" value="DHH_sf"/>
</dbReference>
<keyword evidence="5 10" id="KW-0269">Exonuclease</keyword>
<dbReference type="SUPFAM" id="SSF64182">
    <property type="entry name" value="DHH phosphoesterases"/>
    <property type="match status" value="1"/>
</dbReference>
<dbReference type="PANTHER" id="PTHR30255">
    <property type="entry name" value="SINGLE-STRANDED-DNA-SPECIFIC EXONUCLEASE RECJ"/>
    <property type="match status" value="1"/>
</dbReference>
<dbReference type="Proteomes" id="UP001256711">
    <property type="component" value="Unassembled WGS sequence"/>
</dbReference>
<dbReference type="InterPro" id="IPR041122">
    <property type="entry name" value="RecJ_OB"/>
</dbReference>
<accession>A0AAW8U190</accession>
<evidence type="ECO:0000259" key="8">
    <source>
        <dbReference type="Pfam" id="PF10141"/>
    </source>
</evidence>
<evidence type="ECO:0000256" key="4">
    <source>
        <dbReference type="ARBA" id="ARBA00022801"/>
    </source>
</evidence>
<comment type="similarity">
    <text evidence="1">Belongs to the RecJ family.</text>
</comment>
<dbReference type="InterPro" id="IPR003156">
    <property type="entry name" value="DHHA1_dom"/>
</dbReference>
<dbReference type="InterPro" id="IPR001667">
    <property type="entry name" value="DDH_dom"/>
</dbReference>
<dbReference type="NCBIfam" id="TIGR00644">
    <property type="entry name" value="recJ"/>
    <property type="match status" value="1"/>
</dbReference>
<evidence type="ECO:0000259" key="7">
    <source>
        <dbReference type="Pfam" id="PF02272"/>
    </source>
</evidence>
<feature type="domain" description="RecJ OB" evidence="9">
    <location>
        <begin position="451"/>
        <end position="558"/>
    </location>
</feature>
<dbReference type="PANTHER" id="PTHR30255:SF2">
    <property type="entry name" value="SINGLE-STRANDED-DNA-SPECIFIC EXONUCLEASE RECJ"/>
    <property type="match status" value="1"/>
</dbReference>
<dbReference type="InterPro" id="IPR018779">
    <property type="entry name" value="RecJ_C"/>
</dbReference>
<dbReference type="Gene3D" id="3.90.1640.30">
    <property type="match status" value="1"/>
</dbReference>
<feature type="domain" description="DHHA1" evidence="7">
    <location>
        <begin position="347"/>
        <end position="436"/>
    </location>
</feature>
<protein>
    <recommendedName>
        <fullName evidence="2">Single-stranded-DNA-specific exonuclease RecJ</fullName>
    </recommendedName>
</protein>
<name>A0AAW8U190_9ENTE</name>
<dbReference type="InterPro" id="IPR004610">
    <property type="entry name" value="RecJ"/>
</dbReference>
<evidence type="ECO:0000256" key="5">
    <source>
        <dbReference type="ARBA" id="ARBA00022839"/>
    </source>
</evidence>
<dbReference type="GO" id="GO:0008409">
    <property type="term" value="F:5'-3' exonuclease activity"/>
    <property type="evidence" value="ECO:0007669"/>
    <property type="project" value="InterPro"/>
</dbReference>
<organism evidence="10 11">
    <name type="scientific">Enterococcus asini</name>
    <dbReference type="NCBI Taxonomy" id="57732"/>
    <lineage>
        <taxon>Bacteria</taxon>
        <taxon>Bacillati</taxon>
        <taxon>Bacillota</taxon>
        <taxon>Bacilli</taxon>
        <taxon>Lactobacillales</taxon>
        <taxon>Enterococcaceae</taxon>
        <taxon>Enterococcus</taxon>
    </lineage>
</organism>
<dbReference type="Gene3D" id="3.10.310.30">
    <property type="match status" value="1"/>
</dbReference>
<dbReference type="GO" id="GO:0006281">
    <property type="term" value="P:DNA repair"/>
    <property type="evidence" value="ECO:0007669"/>
    <property type="project" value="InterPro"/>
</dbReference>
<dbReference type="Pfam" id="PF02272">
    <property type="entry name" value="DHHA1"/>
    <property type="match status" value="1"/>
</dbReference>
<gene>
    <name evidence="10" type="primary">recJ</name>
    <name evidence="10" type="ORF">P7H43_10950</name>
</gene>
<dbReference type="InterPro" id="IPR051673">
    <property type="entry name" value="SSDNA_exonuclease_RecJ"/>
</dbReference>
<evidence type="ECO:0000256" key="1">
    <source>
        <dbReference type="ARBA" id="ARBA00005915"/>
    </source>
</evidence>
<evidence type="ECO:0000313" key="11">
    <source>
        <dbReference type="Proteomes" id="UP001256711"/>
    </source>
</evidence>
<dbReference type="Pfam" id="PF10141">
    <property type="entry name" value="ssDNA-exonuc_C"/>
    <property type="match status" value="1"/>
</dbReference>
<dbReference type="GO" id="GO:0003676">
    <property type="term" value="F:nucleic acid binding"/>
    <property type="evidence" value="ECO:0007669"/>
    <property type="project" value="InterPro"/>
</dbReference>
<keyword evidence="4" id="KW-0378">Hydrolase</keyword>
<dbReference type="Pfam" id="PF17768">
    <property type="entry name" value="RecJ_OB"/>
    <property type="match status" value="1"/>
</dbReference>
<dbReference type="GO" id="GO:0006310">
    <property type="term" value="P:DNA recombination"/>
    <property type="evidence" value="ECO:0007669"/>
    <property type="project" value="InterPro"/>
</dbReference>
<proteinExistence type="inferred from homology"/>
<sequence length="761" mass="84787">MHNGKYQWQYPETSSMTPEFQAEINERKLPETIAKLLWQRNIRTQDQLRRFLDPQLTDFHDPFLMADMDKVVTRIQQAVENGEKILVYGDYDADGITSATVMKEALELIGGEVTVYLPNRFTDGYGPNQGVYQYFIDSGIQLIVTVDNGVSGHEAIDYANSRGVDVLVTDHHELPEVLPNALGIIHPRHPQGQYPFPDLAGVGVAFKVACALLDEIPLEFLDLVAIGTIADLVSLTGENRALVTIGLQLMKQTERIGLLELFKVADAKLAQVDETMIGFAISPRLNAIGRLKDPNPAVTLLTTFDEEEARLLAQELNQINEERKALVADITKEAEALLDPTSLINVVAQTGWHEGVLGIVAGRLVQLTGKPSLVLTIKEDGIAKGSGRSVTQVNLFSLLQEENERFTSFGGHHMAVGLSLPKEELTGLQSSLTEKLAASAVDLTQGEPLLIDETLTVAEADLAFVEQLKYLAPFGTDNKAPIFSIKGTQTPVLRRIGSEQQHLKLTVADESSSDALDVIGFSFGNELAEFTGDPFTVVGQLSINEWNGLKKPQMQLLDFAINGLQVFDFRGQNKRREFRPTDQTLLLAFEPLKSSLPVVRYENQEQLAEVMAAGDYREIAFLDCPENPELLKEIAQTSNFQRIFLILEAKDDAYLDGMGTREQYARLFKLINGQEKLDIRYKLPQIAQFLQIPQNLLIFMIQVFFDLEFVTIVDGVLQKVAVSEKRPLDQSQVYQKRLKKIKSEEFLLLSDLAGMKAWLSA</sequence>